<proteinExistence type="predicted"/>
<evidence type="ECO:0000313" key="2">
    <source>
        <dbReference type="EMBL" id="KLU02592.1"/>
    </source>
</evidence>
<comment type="caution">
    <text evidence="2">The sequence shown here is derived from an EMBL/GenBank/DDBJ whole genome shotgun (WGS) entry which is preliminary data.</text>
</comment>
<evidence type="ECO:0000313" key="3">
    <source>
        <dbReference type="Proteomes" id="UP000036367"/>
    </source>
</evidence>
<organism evidence="2 3">
    <name type="scientific">Rhodopirellula islandica</name>
    <dbReference type="NCBI Taxonomy" id="595434"/>
    <lineage>
        <taxon>Bacteria</taxon>
        <taxon>Pseudomonadati</taxon>
        <taxon>Planctomycetota</taxon>
        <taxon>Planctomycetia</taxon>
        <taxon>Pirellulales</taxon>
        <taxon>Pirellulaceae</taxon>
        <taxon>Rhodopirellula</taxon>
    </lineage>
</organism>
<dbReference type="Proteomes" id="UP000036367">
    <property type="component" value="Unassembled WGS sequence"/>
</dbReference>
<gene>
    <name evidence="2" type="ORF">RISK_005658</name>
</gene>
<protein>
    <submittedName>
        <fullName evidence="2">Uncharacterized protein</fullName>
    </submittedName>
</protein>
<evidence type="ECO:0000256" key="1">
    <source>
        <dbReference type="SAM" id="MobiDB-lite"/>
    </source>
</evidence>
<keyword evidence="3" id="KW-1185">Reference proteome</keyword>
<dbReference type="AlphaFoldDB" id="A0A0J1B778"/>
<feature type="region of interest" description="Disordered" evidence="1">
    <location>
        <begin position="1"/>
        <end position="32"/>
    </location>
</feature>
<sequence length="72" mass="8374">MNHAPKLTDRAEAAERPPVERVGNHSITDTRRDWRNGSRLNCLGFSWKRRASWSISPISLRQQRSRFLAESL</sequence>
<name>A0A0J1B778_RHOIS</name>
<dbReference type="EMBL" id="LECT01000044">
    <property type="protein sequence ID" value="KLU02592.1"/>
    <property type="molecule type" value="Genomic_DNA"/>
</dbReference>
<dbReference type="STRING" id="595434.RISK_005658"/>
<reference evidence="2" key="1">
    <citation type="submission" date="2015-05" db="EMBL/GenBank/DDBJ databases">
        <title>Permanent draft genome of Rhodopirellula islandicus K833.</title>
        <authorList>
            <person name="Kizina J."/>
            <person name="Richter M."/>
            <person name="Glockner F.O."/>
            <person name="Harder J."/>
        </authorList>
    </citation>
    <scope>NUCLEOTIDE SEQUENCE [LARGE SCALE GENOMIC DNA]</scope>
    <source>
        <strain evidence="2">K833</strain>
    </source>
</reference>
<accession>A0A0J1B778</accession>